<reference evidence="2 3" key="1">
    <citation type="submission" date="2024-03" db="EMBL/GenBank/DDBJ databases">
        <title>Adaptation during the transition from Ophiocordyceps entomopathogen to insect associate is accompanied by gene loss and intensified selection.</title>
        <authorList>
            <person name="Ward C.M."/>
            <person name="Onetto C.A."/>
            <person name="Borneman A.R."/>
        </authorList>
    </citation>
    <scope>NUCLEOTIDE SEQUENCE [LARGE SCALE GENOMIC DNA]</scope>
    <source>
        <strain evidence="2">AWRI1</strain>
        <tissue evidence="2">Single Adult Female</tissue>
    </source>
</reference>
<comment type="caution">
    <text evidence="2">The sequence shown here is derived from an EMBL/GenBank/DDBJ whole genome shotgun (WGS) entry which is preliminary data.</text>
</comment>
<accession>A0AAN9T695</accession>
<keyword evidence="3" id="KW-1185">Reference proteome</keyword>
<evidence type="ECO:0000256" key="1">
    <source>
        <dbReference type="SAM" id="MobiDB-lite"/>
    </source>
</evidence>
<protein>
    <submittedName>
        <fullName evidence="2">Uncharacterized protein</fullName>
    </submittedName>
</protein>
<evidence type="ECO:0000313" key="2">
    <source>
        <dbReference type="EMBL" id="KAK7573305.1"/>
    </source>
</evidence>
<gene>
    <name evidence="2" type="ORF">V9T40_010496</name>
</gene>
<name>A0AAN9T695_9HEMI</name>
<feature type="compositionally biased region" description="Basic and acidic residues" evidence="1">
    <location>
        <begin position="178"/>
        <end position="187"/>
    </location>
</feature>
<feature type="region of interest" description="Disordered" evidence="1">
    <location>
        <begin position="174"/>
        <end position="211"/>
    </location>
</feature>
<sequence length="241" mass="26674">MDMDMVMEMEMEMGRARGANERPENYFKLTVAIASRPPTAFPLPRPAQIASPCRITSHRSASQRAASPRHFPPSLSHSPPVTLPPAFRHSALSPSTPRPTASMHFVPTLLVAKYIISRTTAATATAATSFSSPPPRRRRRRRLLYRHTLQPQFVSPPPPPASSSSLPRSVVLLSITDPTDRPTDRPTDLPQSETRYSRRVASRRYDERTNRSCRIAASRPFGNAIGIRHRIGSPSPSPSPS</sequence>
<dbReference type="Proteomes" id="UP001367676">
    <property type="component" value="Unassembled WGS sequence"/>
</dbReference>
<feature type="region of interest" description="Disordered" evidence="1">
    <location>
        <begin position="59"/>
        <end position="100"/>
    </location>
</feature>
<dbReference type="AlphaFoldDB" id="A0AAN9T695"/>
<dbReference type="EMBL" id="JBBCAQ010000037">
    <property type="protein sequence ID" value="KAK7573305.1"/>
    <property type="molecule type" value="Genomic_DNA"/>
</dbReference>
<evidence type="ECO:0000313" key="3">
    <source>
        <dbReference type="Proteomes" id="UP001367676"/>
    </source>
</evidence>
<organism evidence="2 3">
    <name type="scientific">Parthenolecanium corni</name>
    <dbReference type="NCBI Taxonomy" id="536013"/>
    <lineage>
        <taxon>Eukaryota</taxon>
        <taxon>Metazoa</taxon>
        <taxon>Ecdysozoa</taxon>
        <taxon>Arthropoda</taxon>
        <taxon>Hexapoda</taxon>
        <taxon>Insecta</taxon>
        <taxon>Pterygota</taxon>
        <taxon>Neoptera</taxon>
        <taxon>Paraneoptera</taxon>
        <taxon>Hemiptera</taxon>
        <taxon>Sternorrhyncha</taxon>
        <taxon>Coccoidea</taxon>
        <taxon>Coccidae</taxon>
        <taxon>Parthenolecanium</taxon>
    </lineage>
</organism>
<proteinExistence type="predicted"/>